<dbReference type="PROSITE" id="PS50931">
    <property type="entry name" value="HTH_LYSR"/>
    <property type="match status" value="1"/>
</dbReference>
<keyword evidence="7" id="KW-1185">Reference proteome</keyword>
<dbReference type="SUPFAM" id="SSF53850">
    <property type="entry name" value="Periplasmic binding protein-like II"/>
    <property type="match status" value="1"/>
</dbReference>
<evidence type="ECO:0000256" key="4">
    <source>
        <dbReference type="ARBA" id="ARBA00023163"/>
    </source>
</evidence>
<dbReference type="InterPro" id="IPR050950">
    <property type="entry name" value="HTH-type_LysR_regulators"/>
</dbReference>
<dbReference type="Pfam" id="PF00126">
    <property type="entry name" value="HTH_1"/>
    <property type="match status" value="1"/>
</dbReference>
<reference evidence="6" key="1">
    <citation type="submission" date="2020-08" db="EMBL/GenBank/DDBJ databases">
        <title>Ramlibacter sp. GTP1 16S ribosomal RNA gene genome sequencing and assembly.</title>
        <authorList>
            <person name="Kang M."/>
        </authorList>
    </citation>
    <scope>NUCLEOTIDE SEQUENCE</scope>
    <source>
        <strain evidence="6">GTP1</strain>
    </source>
</reference>
<dbReference type="Gene3D" id="1.10.10.10">
    <property type="entry name" value="Winged helix-like DNA-binding domain superfamily/Winged helix DNA-binding domain"/>
    <property type="match status" value="1"/>
</dbReference>
<dbReference type="EMBL" id="JACORU010000001">
    <property type="protein sequence ID" value="MBC5763961.1"/>
    <property type="molecule type" value="Genomic_DNA"/>
</dbReference>
<feature type="domain" description="HTH lysR-type" evidence="5">
    <location>
        <begin position="6"/>
        <end position="63"/>
    </location>
</feature>
<dbReference type="InterPro" id="IPR036388">
    <property type="entry name" value="WH-like_DNA-bd_sf"/>
</dbReference>
<dbReference type="Gene3D" id="3.40.190.290">
    <property type="match status" value="1"/>
</dbReference>
<evidence type="ECO:0000259" key="5">
    <source>
        <dbReference type="PROSITE" id="PS50931"/>
    </source>
</evidence>
<dbReference type="GO" id="GO:0003700">
    <property type="term" value="F:DNA-binding transcription factor activity"/>
    <property type="evidence" value="ECO:0007669"/>
    <property type="project" value="InterPro"/>
</dbReference>
<comment type="caution">
    <text evidence="6">The sequence shown here is derived from an EMBL/GenBank/DDBJ whole genome shotgun (WGS) entry which is preliminary data.</text>
</comment>
<accession>A0A923M706</accession>
<dbReference type="PANTHER" id="PTHR30419">
    <property type="entry name" value="HTH-TYPE TRANSCRIPTIONAL REGULATOR YBHD"/>
    <property type="match status" value="1"/>
</dbReference>
<evidence type="ECO:0000313" key="6">
    <source>
        <dbReference type="EMBL" id="MBC5763961.1"/>
    </source>
</evidence>
<dbReference type="Proteomes" id="UP000596827">
    <property type="component" value="Unassembled WGS sequence"/>
</dbReference>
<evidence type="ECO:0000256" key="3">
    <source>
        <dbReference type="ARBA" id="ARBA00023125"/>
    </source>
</evidence>
<gene>
    <name evidence="6" type="ORF">H8R02_05830</name>
</gene>
<dbReference type="GO" id="GO:0005829">
    <property type="term" value="C:cytosol"/>
    <property type="evidence" value="ECO:0007669"/>
    <property type="project" value="TreeGrafter"/>
</dbReference>
<name>A0A923M706_9BURK</name>
<sequence length="302" mass="32443">MNPHHVDLTSLRVFVAVAQSGSISAAAEAISLSIAAVSKRITDLEAVVGTLLFRRTSSGMELSPAGHSLLQHALQIQQGVERMAQHMGEFASGVAGQVRLLATSSAIVQGLPAQIREFCEKHPNIRVDFEERLSGDVVRSVSDRRADIGIFTDNVPHDGLAVRSYDQDEMVLVAHADHPLAKLPEAQLADALQYDFVSQYESTAMNHALALAAAHSGRTLKLRSLVRGYDSVCRLVAAGLGLGLVPASFELPEAVFGKLVVVRLRDAWVRRRLVIGVREGEALPSAVQALCDHLAATAISRP</sequence>
<dbReference type="AlphaFoldDB" id="A0A923M706"/>
<protein>
    <submittedName>
        <fullName evidence="6">LysR family transcriptional regulator</fullName>
    </submittedName>
</protein>
<comment type="similarity">
    <text evidence="1">Belongs to the LysR transcriptional regulatory family.</text>
</comment>
<keyword evidence="4" id="KW-0804">Transcription</keyword>
<evidence type="ECO:0000256" key="1">
    <source>
        <dbReference type="ARBA" id="ARBA00009437"/>
    </source>
</evidence>
<proteinExistence type="inferred from homology"/>
<dbReference type="PANTHER" id="PTHR30419:SF2">
    <property type="entry name" value="LYSR FAMILY TRANSCRIPTIONAL REGULATOR"/>
    <property type="match status" value="1"/>
</dbReference>
<dbReference type="GO" id="GO:0003677">
    <property type="term" value="F:DNA binding"/>
    <property type="evidence" value="ECO:0007669"/>
    <property type="project" value="UniProtKB-KW"/>
</dbReference>
<dbReference type="InterPro" id="IPR000847">
    <property type="entry name" value="LysR_HTH_N"/>
</dbReference>
<dbReference type="SUPFAM" id="SSF46785">
    <property type="entry name" value="Winged helix' DNA-binding domain"/>
    <property type="match status" value="1"/>
</dbReference>
<dbReference type="FunFam" id="1.10.10.10:FF:000001">
    <property type="entry name" value="LysR family transcriptional regulator"/>
    <property type="match status" value="1"/>
</dbReference>
<dbReference type="CDD" id="cd08421">
    <property type="entry name" value="PBP2_LTTR_like_1"/>
    <property type="match status" value="1"/>
</dbReference>
<dbReference type="Pfam" id="PF03466">
    <property type="entry name" value="LysR_substrate"/>
    <property type="match status" value="1"/>
</dbReference>
<dbReference type="InterPro" id="IPR036390">
    <property type="entry name" value="WH_DNA-bd_sf"/>
</dbReference>
<organism evidence="6 7">
    <name type="scientific">Ramlibacter albus</name>
    <dbReference type="NCBI Taxonomy" id="2079448"/>
    <lineage>
        <taxon>Bacteria</taxon>
        <taxon>Pseudomonadati</taxon>
        <taxon>Pseudomonadota</taxon>
        <taxon>Betaproteobacteria</taxon>
        <taxon>Burkholderiales</taxon>
        <taxon>Comamonadaceae</taxon>
        <taxon>Ramlibacter</taxon>
    </lineage>
</organism>
<dbReference type="InterPro" id="IPR005119">
    <property type="entry name" value="LysR_subst-bd"/>
</dbReference>
<keyword evidence="2" id="KW-0805">Transcription regulation</keyword>
<evidence type="ECO:0000313" key="7">
    <source>
        <dbReference type="Proteomes" id="UP000596827"/>
    </source>
</evidence>
<dbReference type="RefSeq" id="WP_187080370.1">
    <property type="nucleotide sequence ID" value="NZ_JACORU010000001.1"/>
</dbReference>
<keyword evidence="3" id="KW-0238">DNA-binding</keyword>
<evidence type="ECO:0000256" key="2">
    <source>
        <dbReference type="ARBA" id="ARBA00023015"/>
    </source>
</evidence>